<dbReference type="AlphaFoldDB" id="A0ABD3QM28"/>
<evidence type="ECO:0000256" key="10">
    <source>
        <dbReference type="PROSITE-ProRule" id="PRU00339"/>
    </source>
</evidence>
<keyword evidence="4" id="KW-1000">Mitochondrion outer membrane</keyword>
<evidence type="ECO:0000256" key="12">
    <source>
        <dbReference type="SAM" id="Phobius"/>
    </source>
</evidence>
<name>A0ABD3QM28_9STRA</name>
<gene>
    <name evidence="14" type="ORF">ACHAWO_002171</name>
</gene>
<keyword evidence="2 12" id="KW-0812">Transmembrane</keyword>
<evidence type="ECO:0000256" key="7">
    <source>
        <dbReference type="ARBA" id="ARBA00023128"/>
    </source>
</evidence>
<reference evidence="14 15" key="1">
    <citation type="submission" date="2024-10" db="EMBL/GenBank/DDBJ databases">
        <title>Updated reference genomes for cyclostephanoid diatoms.</title>
        <authorList>
            <person name="Roberts W.R."/>
            <person name="Alverson A.J."/>
        </authorList>
    </citation>
    <scope>NUCLEOTIDE SEQUENCE [LARGE SCALE GENOMIC DNA]</scope>
    <source>
        <strain evidence="14 15">AJA010-31</strain>
    </source>
</reference>
<evidence type="ECO:0000256" key="8">
    <source>
        <dbReference type="ARBA" id="ARBA00023136"/>
    </source>
</evidence>
<keyword evidence="5 10" id="KW-0802">TPR repeat</keyword>
<dbReference type="EMBL" id="JALLPJ020000132">
    <property type="protein sequence ID" value="KAL3801459.1"/>
    <property type="molecule type" value="Genomic_DNA"/>
</dbReference>
<dbReference type="Pfam" id="PF09976">
    <property type="entry name" value="TPR_21"/>
    <property type="match status" value="1"/>
</dbReference>
<keyword evidence="8 12" id="KW-0472">Membrane</keyword>
<dbReference type="PANTHER" id="PTHR46208:SF1">
    <property type="entry name" value="MITOCHONDRIAL IMPORT RECEPTOR SUBUNIT TOM70"/>
    <property type="match status" value="1"/>
</dbReference>
<evidence type="ECO:0000256" key="6">
    <source>
        <dbReference type="ARBA" id="ARBA00022989"/>
    </source>
</evidence>
<comment type="caution">
    <text evidence="14">The sequence shown here is derived from an EMBL/GenBank/DDBJ whole genome shotgun (WGS) entry which is preliminary data.</text>
</comment>
<dbReference type="PANTHER" id="PTHR46208">
    <property type="entry name" value="MITOCHONDRIAL IMPORT RECEPTOR SUBUNIT TOM70"/>
    <property type="match status" value="1"/>
</dbReference>
<dbReference type="Gene3D" id="1.25.40.10">
    <property type="entry name" value="Tetratricopeptide repeat domain"/>
    <property type="match status" value="2"/>
</dbReference>
<dbReference type="Proteomes" id="UP001530400">
    <property type="component" value="Unassembled WGS sequence"/>
</dbReference>
<keyword evidence="6 12" id="KW-1133">Transmembrane helix</keyword>
<evidence type="ECO:0000259" key="13">
    <source>
        <dbReference type="Pfam" id="PF09976"/>
    </source>
</evidence>
<feature type="repeat" description="TPR" evidence="10">
    <location>
        <begin position="513"/>
        <end position="546"/>
    </location>
</feature>
<keyword evidence="3" id="KW-0677">Repeat</keyword>
<comment type="similarity">
    <text evidence="9">Belongs to the Tom70 family.</text>
</comment>
<sequence>MKSSSGSSQQTYLIIGALAIAAGIAVYLSFQKKRSDDKPSSSNSGITPTKSNVNRPSAASSSTSKSSTTAASSHSDDDKNLHRQIEEIDREGKALYKDKRYTEAASCFTKALDLIDASAASNSNSNSSNSLTRQIITLTNNRSAMYEKASLPDLALSDCEVVLSHDPSHIKARSRKLRILESLQRYPEALIEVCALQLKYMADNRDKLRLGLPPSQPAPVSQGKIEELVVASLPEEMERVMKLQSEKKRDEVSLPSTYTIVQLLKSFSGYNKWMGEAAKGGMVDVLTLKLEEMEKNAVGVDGAAIDVERIAQKSILLYQRGRRYAFEKKFENAVSDFDGAYNNLVSHVGDGSSTTSAENLGDKKKEMIKAMGTNEYCRLLEWEGMCRHLRYDLKGALECYQECSELEPENTELLVKQAGVKMDGTNHADAEKLFAKALELNPNAPDALLHRANLRMIQQRVADAESDLQTCVRLYPNNLLARLRLATVFMAKEDMSGAKRVLDEAAECDPDSSEVHCYRGELHFAQGEFDEAKSEFEKAMKCDNTNPTPYVNSALAVMNTPPTSGAMMPDFPEAISLLEKAIDIDPMFHSAYVQLGQMKLAMATDLTKAREVVELYDRGLEYCRTPEELKDICSMRMLTLAQVDAAHALNMESLNMQ</sequence>
<accession>A0ABD3QM28</accession>
<organism evidence="14 15">
    <name type="scientific">Cyclotella atomus</name>
    <dbReference type="NCBI Taxonomy" id="382360"/>
    <lineage>
        <taxon>Eukaryota</taxon>
        <taxon>Sar</taxon>
        <taxon>Stramenopiles</taxon>
        <taxon>Ochrophyta</taxon>
        <taxon>Bacillariophyta</taxon>
        <taxon>Coscinodiscophyceae</taxon>
        <taxon>Thalassiosirophycidae</taxon>
        <taxon>Stephanodiscales</taxon>
        <taxon>Stephanodiscaceae</taxon>
        <taxon>Cyclotella</taxon>
    </lineage>
</organism>
<keyword evidence="7" id="KW-0496">Mitochondrion</keyword>
<feature type="compositionally biased region" description="Low complexity" evidence="11">
    <location>
        <begin position="57"/>
        <end position="73"/>
    </location>
</feature>
<dbReference type="SUPFAM" id="SSF48452">
    <property type="entry name" value="TPR-like"/>
    <property type="match status" value="2"/>
</dbReference>
<feature type="transmembrane region" description="Helical" evidence="12">
    <location>
        <begin position="12"/>
        <end position="30"/>
    </location>
</feature>
<feature type="compositionally biased region" description="Polar residues" evidence="11">
    <location>
        <begin position="40"/>
        <end position="55"/>
    </location>
</feature>
<feature type="domain" description="Ancillary SecYEG translocon subunit/Cell division coordinator CpoB TPR" evidence="13">
    <location>
        <begin position="421"/>
        <end position="546"/>
    </location>
</feature>
<evidence type="ECO:0000256" key="11">
    <source>
        <dbReference type="SAM" id="MobiDB-lite"/>
    </source>
</evidence>
<evidence type="ECO:0000256" key="9">
    <source>
        <dbReference type="ARBA" id="ARBA00038030"/>
    </source>
</evidence>
<evidence type="ECO:0000256" key="4">
    <source>
        <dbReference type="ARBA" id="ARBA00022787"/>
    </source>
</evidence>
<dbReference type="SMART" id="SM00028">
    <property type="entry name" value="TPR"/>
    <property type="match status" value="7"/>
</dbReference>
<protein>
    <recommendedName>
        <fullName evidence="13">Ancillary SecYEG translocon subunit/Cell division coordinator CpoB TPR domain-containing protein</fullName>
    </recommendedName>
</protein>
<evidence type="ECO:0000256" key="2">
    <source>
        <dbReference type="ARBA" id="ARBA00022692"/>
    </source>
</evidence>
<dbReference type="InterPro" id="IPR011990">
    <property type="entry name" value="TPR-like_helical_dom_sf"/>
</dbReference>
<proteinExistence type="inferred from homology"/>
<keyword evidence="15" id="KW-1185">Reference proteome</keyword>
<evidence type="ECO:0000256" key="3">
    <source>
        <dbReference type="ARBA" id="ARBA00022737"/>
    </source>
</evidence>
<evidence type="ECO:0000256" key="5">
    <source>
        <dbReference type="ARBA" id="ARBA00022803"/>
    </source>
</evidence>
<dbReference type="PROSITE" id="PS50005">
    <property type="entry name" value="TPR"/>
    <property type="match status" value="1"/>
</dbReference>
<comment type="subcellular location">
    <subcellularLocation>
        <location evidence="1">Mitochondrion outer membrane</location>
        <topology evidence="1">Single-pass membrane protein</topology>
    </subcellularLocation>
</comment>
<dbReference type="InterPro" id="IPR019734">
    <property type="entry name" value="TPR_rpt"/>
</dbReference>
<evidence type="ECO:0000313" key="15">
    <source>
        <dbReference type="Proteomes" id="UP001530400"/>
    </source>
</evidence>
<evidence type="ECO:0000256" key="1">
    <source>
        <dbReference type="ARBA" id="ARBA00004572"/>
    </source>
</evidence>
<feature type="region of interest" description="Disordered" evidence="11">
    <location>
        <begin position="33"/>
        <end position="82"/>
    </location>
</feature>
<dbReference type="GO" id="GO:0005741">
    <property type="term" value="C:mitochondrial outer membrane"/>
    <property type="evidence" value="ECO:0007669"/>
    <property type="project" value="UniProtKB-SubCell"/>
</dbReference>
<dbReference type="InterPro" id="IPR018704">
    <property type="entry name" value="SecYEG/CpoB_TPR"/>
</dbReference>
<evidence type="ECO:0000313" key="14">
    <source>
        <dbReference type="EMBL" id="KAL3801459.1"/>
    </source>
</evidence>